<keyword evidence="5" id="KW-0597">Phosphoprotein</keyword>
<dbReference type="SUPFAM" id="SSF158472">
    <property type="entry name" value="HAMP domain-like"/>
    <property type="match status" value="1"/>
</dbReference>
<feature type="domain" description="HAMP" evidence="16">
    <location>
        <begin position="208"/>
        <end position="260"/>
    </location>
</feature>
<dbReference type="PIRSF" id="PIRSF003167">
    <property type="entry name" value="STHK_NarX/NarQ"/>
    <property type="match status" value="1"/>
</dbReference>
<dbReference type="Pfam" id="PF13675">
    <property type="entry name" value="PilJ"/>
    <property type="match status" value="1"/>
</dbReference>
<dbReference type="SUPFAM" id="SSF55874">
    <property type="entry name" value="ATPase domain of HSP90 chaperone/DNA topoisomerase II/histidine kinase"/>
    <property type="match status" value="1"/>
</dbReference>
<evidence type="ECO:0000313" key="17">
    <source>
        <dbReference type="EMBL" id="MBO1530590.1"/>
    </source>
</evidence>
<evidence type="ECO:0000256" key="2">
    <source>
        <dbReference type="ARBA" id="ARBA00004429"/>
    </source>
</evidence>
<dbReference type="InterPro" id="IPR042295">
    <property type="entry name" value="NarX-like_N_sf"/>
</dbReference>
<keyword evidence="7 15" id="KW-0812">Transmembrane</keyword>
<comment type="caution">
    <text evidence="17">The sequence shown here is derived from an EMBL/GenBank/DDBJ whole genome shotgun (WGS) entry which is preliminary data.</text>
</comment>
<dbReference type="InterPro" id="IPR003594">
    <property type="entry name" value="HATPase_dom"/>
</dbReference>
<evidence type="ECO:0000256" key="14">
    <source>
        <dbReference type="PIRNR" id="PIRNR003167"/>
    </source>
</evidence>
<dbReference type="InterPro" id="IPR029095">
    <property type="entry name" value="NarX-like_N"/>
</dbReference>
<dbReference type="InterPro" id="IPR011712">
    <property type="entry name" value="Sig_transdc_His_kin_sub3_dim/P"/>
</dbReference>
<organism evidence="17 18">
    <name type="scientific">Psychrobacter coccoides</name>
    <dbReference type="NCBI Taxonomy" id="2818440"/>
    <lineage>
        <taxon>Bacteria</taxon>
        <taxon>Pseudomonadati</taxon>
        <taxon>Pseudomonadota</taxon>
        <taxon>Gammaproteobacteria</taxon>
        <taxon>Moraxellales</taxon>
        <taxon>Moraxellaceae</taxon>
        <taxon>Psychrobacter</taxon>
    </lineage>
</organism>
<keyword evidence="4 14" id="KW-0997">Cell inner membrane</keyword>
<evidence type="ECO:0000256" key="7">
    <source>
        <dbReference type="ARBA" id="ARBA00022692"/>
    </source>
</evidence>
<evidence type="ECO:0000256" key="9">
    <source>
        <dbReference type="ARBA" id="ARBA00022777"/>
    </source>
</evidence>
<comment type="subcellular location">
    <subcellularLocation>
        <location evidence="2">Cell inner membrane</location>
        <topology evidence="2">Multi-pass membrane protein</topology>
    </subcellularLocation>
</comment>
<reference evidence="17 18" key="1">
    <citation type="submission" date="2021-03" db="EMBL/GenBank/DDBJ databases">
        <authorList>
            <person name="Shang D.-D."/>
            <person name="Du Z.-J."/>
            <person name="Chen G.-J."/>
        </authorList>
    </citation>
    <scope>NUCLEOTIDE SEQUENCE [LARGE SCALE GENOMIC DNA]</scope>
    <source>
        <strain evidence="17 18">F1192</strain>
    </source>
</reference>
<evidence type="ECO:0000256" key="4">
    <source>
        <dbReference type="ARBA" id="ARBA00022519"/>
    </source>
</evidence>
<keyword evidence="13 14" id="KW-0472">Membrane</keyword>
<evidence type="ECO:0000256" key="13">
    <source>
        <dbReference type="ARBA" id="ARBA00023136"/>
    </source>
</evidence>
<dbReference type="InterPro" id="IPR016380">
    <property type="entry name" value="Sig_transdc_His_kin_NarX/NarQ"/>
</dbReference>
<dbReference type="Gene3D" id="3.30.565.10">
    <property type="entry name" value="Histidine kinase-like ATPase, C-terminal domain"/>
    <property type="match status" value="1"/>
</dbReference>
<keyword evidence="3 14" id="KW-1003">Cell membrane</keyword>
<evidence type="ECO:0000313" key="18">
    <source>
        <dbReference type="Proteomes" id="UP000664554"/>
    </source>
</evidence>
<dbReference type="PANTHER" id="PTHR24421">
    <property type="entry name" value="NITRATE/NITRITE SENSOR PROTEIN NARX-RELATED"/>
    <property type="match status" value="1"/>
</dbReference>
<dbReference type="Gene3D" id="1.20.5.1930">
    <property type="match status" value="1"/>
</dbReference>
<feature type="transmembrane region" description="Helical" evidence="15">
    <location>
        <begin position="12"/>
        <end position="38"/>
    </location>
</feature>
<keyword evidence="10 14" id="KW-0067">ATP-binding</keyword>
<dbReference type="CDD" id="cd16917">
    <property type="entry name" value="HATPase_UhpB-NarQ-NarX-like"/>
    <property type="match status" value="1"/>
</dbReference>
<dbReference type="EC" id="2.7.13.3" evidence="14"/>
<dbReference type="InterPro" id="IPR003660">
    <property type="entry name" value="HAMP_dom"/>
</dbReference>
<keyword evidence="12 14" id="KW-0902">Two-component regulatory system</keyword>
<evidence type="ECO:0000256" key="3">
    <source>
        <dbReference type="ARBA" id="ARBA00022475"/>
    </source>
</evidence>
<dbReference type="RefSeq" id="WP_207990568.1">
    <property type="nucleotide sequence ID" value="NZ_JAGBKM010000006.1"/>
</dbReference>
<keyword evidence="9 14" id="KW-0418">Kinase</keyword>
<dbReference type="Gene3D" id="6.10.340.10">
    <property type="match status" value="1"/>
</dbReference>
<feature type="transmembrane region" description="Helical" evidence="15">
    <location>
        <begin position="186"/>
        <end position="206"/>
    </location>
</feature>
<keyword evidence="6 14" id="KW-0808">Transferase</keyword>
<dbReference type="EMBL" id="JAGBKM010000006">
    <property type="protein sequence ID" value="MBO1530590.1"/>
    <property type="molecule type" value="Genomic_DNA"/>
</dbReference>
<dbReference type="Pfam" id="PF07730">
    <property type="entry name" value="HisKA_3"/>
    <property type="match status" value="1"/>
</dbReference>
<evidence type="ECO:0000256" key="12">
    <source>
        <dbReference type="ARBA" id="ARBA00023012"/>
    </source>
</evidence>
<evidence type="ECO:0000256" key="6">
    <source>
        <dbReference type="ARBA" id="ARBA00022679"/>
    </source>
</evidence>
<evidence type="ECO:0000256" key="5">
    <source>
        <dbReference type="ARBA" id="ARBA00022553"/>
    </source>
</evidence>
<evidence type="ECO:0000256" key="11">
    <source>
        <dbReference type="ARBA" id="ARBA00022989"/>
    </source>
</evidence>
<evidence type="ECO:0000256" key="8">
    <source>
        <dbReference type="ARBA" id="ARBA00022741"/>
    </source>
</evidence>
<gene>
    <name evidence="17" type="ORF">J3492_05110</name>
</gene>
<dbReference type="Gene3D" id="1.20.120.960">
    <property type="entry name" value="Histidine kinase NarX, sensor domain"/>
    <property type="match status" value="1"/>
</dbReference>
<evidence type="ECO:0000256" key="15">
    <source>
        <dbReference type="SAM" id="Phobius"/>
    </source>
</evidence>
<sequence length="674" mass="75966">MINRILRHSLPLRAWVAVFAISALCLLSAFSSGLLAWVSQADAQAINSAGSIRMATYRINFQLANDFDDDYIAGLDMGLADGDSVSRNQNDSDQSKSAIVLSLVEDMEHRLASLREYQLNYANQHDIINSQFERIESQWLANLKPALLSQDKQGFYTFSSRYIEDVDSFVSELQHRNEQRQTWQQSLQVASIILTIIILLIGMYQLRSNVLLPIQQLIRANRQFRQGKHNTRVSITGYEEFHALGESFNDMASTIETYQHGLKNEVNTKTQHLVKANEVLSLFYDFSKHLTTSKVSLHKLDSLITDFGEIFPHLDFTLCLQNNALHNKDSIALHDDKMKELCSKLNCDNCSIKEDVYTQTYPIAHLNDEFGELKVRPKSILRMSSAKSGVHKTEDNKEPVSPSQRIKTIEIDSTYLDTENSELIVALTNLISTALSLRKQRQQEHQLILFEERSTIARELHDSLAQSLSYLKIQVSVLERHLTNVTDKECAAAISQHITQIKAGLNSAYQQLRDLLVTFRLTIDSDNFDDALHEAANEFATKGGFDIVVNNKVMTLNLNANEQVNLIQITREALSNISRHAQATTVAIELGYDETNEHIVMQIIDDGVGISGSVDQSQHHGLMIMQERARHLGGSVTLSDNEPTGTIVTTTFVPSFFDDYTTLQTSNNANKESI</sequence>
<comment type="catalytic activity">
    <reaction evidence="1 14">
        <text>ATP + protein L-histidine = ADP + protein N-phospho-L-histidine.</text>
        <dbReference type="EC" id="2.7.13.3"/>
    </reaction>
</comment>
<dbReference type="CDD" id="cd06225">
    <property type="entry name" value="HAMP"/>
    <property type="match status" value="1"/>
</dbReference>
<accession>A0ABS3NMG9</accession>
<keyword evidence="8 14" id="KW-0547">Nucleotide-binding</keyword>
<proteinExistence type="predicted"/>
<keyword evidence="11 15" id="KW-1133">Transmembrane helix</keyword>
<dbReference type="Proteomes" id="UP000664554">
    <property type="component" value="Unassembled WGS sequence"/>
</dbReference>
<keyword evidence="18" id="KW-1185">Reference proteome</keyword>
<dbReference type="PANTHER" id="PTHR24421:SF10">
    <property type="entry name" value="NITRATE_NITRITE SENSOR PROTEIN NARQ"/>
    <property type="match status" value="1"/>
</dbReference>
<evidence type="ECO:0000259" key="16">
    <source>
        <dbReference type="PROSITE" id="PS50885"/>
    </source>
</evidence>
<protein>
    <recommendedName>
        <fullName evidence="14">Sensor protein</fullName>
        <ecNumber evidence="14">2.7.13.3</ecNumber>
    </recommendedName>
</protein>
<evidence type="ECO:0000256" key="10">
    <source>
        <dbReference type="ARBA" id="ARBA00022840"/>
    </source>
</evidence>
<dbReference type="InterPro" id="IPR050482">
    <property type="entry name" value="Sensor_HK_TwoCompSys"/>
</dbReference>
<evidence type="ECO:0000256" key="1">
    <source>
        <dbReference type="ARBA" id="ARBA00000085"/>
    </source>
</evidence>
<dbReference type="InterPro" id="IPR036890">
    <property type="entry name" value="HATPase_C_sf"/>
</dbReference>
<dbReference type="SMART" id="SM00387">
    <property type="entry name" value="HATPase_c"/>
    <property type="match status" value="1"/>
</dbReference>
<name>A0ABS3NMG9_9GAMM</name>
<dbReference type="Pfam" id="PF02518">
    <property type="entry name" value="HATPase_c"/>
    <property type="match status" value="1"/>
</dbReference>
<dbReference type="PROSITE" id="PS50885">
    <property type="entry name" value="HAMP"/>
    <property type="match status" value="1"/>
</dbReference>